<keyword evidence="1" id="KW-0479">Metal-binding</keyword>
<sequence length="117" mass="14094">MALSPKSLLAINKFICEICNKGFQREQNLQHHRRGHNFLWKLKQRTSKEVRKKVYVCLEPICVHHDTIYNIWPRIHFHTFHILSCKMICVRTMACLTTLFWVSTRNLFMKFMMINSL</sequence>
<evidence type="ECO:0000256" key="1">
    <source>
        <dbReference type="PROSITE-ProRule" id="PRU00042"/>
    </source>
</evidence>
<dbReference type="AlphaFoldDB" id="A0A0S3R3E9"/>
<dbReference type="EMBL" id="AP015034">
    <property type="protein sequence ID" value="BAT75507.1"/>
    <property type="molecule type" value="Genomic_DNA"/>
</dbReference>
<dbReference type="GO" id="GO:0005634">
    <property type="term" value="C:nucleus"/>
    <property type="evidence" value="ECO:0007669"/>
    <property type="project" value="TreeGrafter"/>
</dbReference>
<evidence type="ECO:0000313" key="3">
    <source>
        <dbReference type="EMBL" id="BAT75034.1"/>
    </source>
</evidence>
<dbReference type="SUPFAM" id="SSF57667">
    <property type="entry name" value="beta-beta-alpha zinc fingers"/>
    <property type="match status" value="1"/>
</dbReference>
<keyword evidence="5" id="KW-1185">Reference proteome</keyword>
<dbReference type="SMART" id="SM00355">
    <property type="entry name" value="ZnF_C2H2"/>
    <property type="match status" value="1"/>
</dbReference>
<dbReference type="PANTHER" id="PTHR10593">
    <property type="entry name" value="SERINE/THREONINE-PROTEIN KINASE RIO"/>
    <property type="match status" value="1"/>
</dbReference>
<dbReference type="GO" id="GO:0008270">
    <property type="term" value="F:zinc ion binding"/>
    <property type="evidence" value="ECO:0007669"/>
    <property type="project" value="UniProtKB-KW"/>
</dbReference>
<dbReference type="InterPro" id="IPR031140">
    <property type="entry name" value="IDD1-16"/>
</dbReference>
<evidence type="ECO:0000259" key="2">
    <source>
        <dbReference type="PROSITE" id="PS50157"/>
    </source>
</evidence>
<dbReference type="PROSITE" id="PS00028">
    <property type="entry name" value="ZINC_FINGER_C2H2_1"/>
    <property type="match status" value="1"/>
</dbReference>
<dbReference type="InterPro" id="IPR036236">
    <property type="entry name" value="Znf_C2H2_sf"/>
</dbReference>
<keyword evidence="1" id="KW-0863">Zinc-finger</keyword>
<name>A0A0S3R3E9_PHAAN</name>
<dbReference type="InterPro" id="IPR013087">
    <property type="entry name" value="Znf_C2H2_type"/>
</dbReference>
<proteinExistence type="predicted"/>
<keyword evidence="1" id="KW-0862">Zinc</keyword>
<evidence type="ECO:0000313" key="4">
    <source>
        <dbReference type="EMBL" id="BAT75507.1"/>
    </source>
</evidence>
<organism evidence="3 5">
    <name type="scientific">Vigna angularis var. angularis</name>
    <dbReference type="NCBI Taxonomy" id="157739"/>
    <lineage>
        <taxon>Eukaryota</taxon>
        <taxon>Viridiplantae</taxon>
        <taxon>Streptophyta</taxon>
        <taxon>Embryophyta</taxon>
        <taxon>Tracheophyta</taxon>
        <taxon>Spermatophyta</taxon>
        <taxon>Magnoliopsida</taxon>
        <taxon>eudicotyledons</taxon>
        <taxon>Gunneridae</taxon>
        <taxon>Pentapetalae</taxon>
        <taxon>rosids</taxon>
        <taxon>fabids</taxon>
        <taxon>Fabales</taxon>
        <taxon>Fabaceae</taxon>
        <taxon>Papilionoideae</taxon>
        <taxon>50 kb inversion clade</taxon>
        <taxon>NPAAA clade</taxon>
        <taxon>indigoferoid/millettioid clade</taxon>
        <taxon>Phaseoleae</taxon>
        <taxon>Vigna</taxon>
    </lineage>
</organism>
<dbReference type="PROSITE" id="PS50157">
    <property type="entry name" value="ZINC_FINGER_C2H2_2"/>
    <property type="match status" value="1"/>
</dbReference>
<feature type="domain" description="C2H2-type" evidence="2">
    <location>
        <begin position="14"/>
        <end position="36"/>
    </location>
</feature>
<gene>
    <name evidence="3" type="primary">Vigan.01G283000</name>
    <name evidence="4" type="synonym">Vigan.01G338000</name>
    <name evidence="3" type="ORF">VIGAN_01283000</name>
    <name evidence="4" type="ORF">VIGAN_01338000</name>
</gene>
<dbReference type="EMBL" id="AP015034">
    <property type="protein sequence ID" value="BAT75034.1"/>
    <property type="molecule type" value="Genomic_DNA"/>
</dbReference>
<dbReference type="PANTHER" id="PTHR10593:SF236">
    <property type="entry name" value="PROTEIN INDETERMINATE-DOMAIN 11"/>
    <property type="match status" value="1"/>
</dbReference>
<dbReference type="Gene3D" id="3.30.160.60">
    <property type="entry name" value="Classic Zinc Finger"/>
    <property type="match status" value="1"/>
</dbReference>
<dbReference type="Pfam" id="PF12874">
    <property type="entry name" value="zf-met"/>
    <property type="match status" value="1"/>
</dbReference>
<dbReference type="GO" id="GO:0003700">
    <property type="term" value="F:DNA-binding transcription factor activity"/>
    <property type="evidence" value="ECO:0007669"/>
    <property type="project" value="TreeGrafter"/>
</dbReference>
<evidence type="ECO:0000313" key="5">
    <source>
        <dbReference type="Proteomes" id="UP000291084"/>
    </source>
</evidence>
<reference evidence="3 5" key="1">
    <citation type="journal article" date="2015" name="Sci. Rep.">
        <title>The power of single molecule real-time sequencing technology in the de novo assembly of a eukaryotic genome.</title>
        <authorList>
            <person name="Sakai H."/>
            <person name="Naito K."/>
            <person name="Ogiso-Tanaka E."/>
            <person name="Takahashi Y."/>
            <person name="Iseki K."/>
            <person name="Muto C."/>
            <person name="Satou K."/>
            <person name="Teruya K."/>
            <person name="Shiroma A."/>
            <person name="Shimoji M."/>
            <person name="Hirano T."/>
            <person name="Itoh T."/>
            <person name="Kaga A."/>
            <person name="Tomooka N."/>
        </authorList>
    </citation>
    <scope>NUCLEOTIDE SEQUENCE [LARGE SCALE GENOMIC DNA]</scope>
    <source>
        <strain evidence="5">cv. Shumari</strain>
    </source>
</reference>
<dbReference type="Proteomes" id="UP000291084">
    <property type="component" value="Chromosome 1"/>
</dbReference>
<accession>A0A0S3R3E9</accession>
<protein>
    <recommendedName>
        <fullName evidence="2">C2H2-type domain-containing protein</fullName>
    </recommendedName>
</protein>